<dbReference type="EC" id="2.7.8.-" evidence="6"/>
<feature type="region of interest" description="Disordered" evidence="3">
    <location>
        <begin position="254"/>
        <end position="296"/>
    </location>
</feature>
<sequence length="296" mass="31115">MTARAEPAPARTLAPASALTPPRAPAPKSLVLACDLQAPGSEAAARAILPRLSTGDQERIARLGRPADRTRSVLARWLALQAASQLLGTPWTALGLGRRRLGTPYVVAQPHLSVSMAHSGRYAVAAVALGGRVGVDVEEISRVAALPDSAFLTPAEISALPPVRQGGEPRAMLWALKEAATKLTGEGLRAGMKRVGFRWRSGTRGLSAARTPYTAGEFTVCRLPGGYVCAVGMSASTPPSAPLFLETERSDFFMYPEPENGGPEPDGTADPDGLATAPRSEQDAEEPDAHIWLSVN</sequence>
<evidence type="ECO:0000256" key="2">
    <source>
        <dbReference type="ARBA" id="ARBA00022679"/>
    </source>
</evidence>
<organism evidence="6 7">
    <name type="scientific">Streptomyces pseudovenezuelae</name>
    <dbReference type="NCBI Taxonomy" id="67350"/>
    <lineage>
        <taxon>Bacteria</taxon>
        <taxon>Bacillati</taxon>
        <taxon>Actinomycetota</taxon>
        <taxon>Actinomycetes</taxon>
        <taxon>Kitasatosporales</taxon>
        <taxon>Streptomycetaceae</taxon>
        <taxon>Streptomyces</taxon>
        <taxon>Streptomyces aurantiacus group</taxon>
    </lineage>
</organism>
<feature type="domain" description="4'-phosphopantetheinyl transferase" evidence="4">
    <location>
        <begin position="132"/>
        <end position="230"/>
    </location>
</feature>
<feature type="domain" description="4'-phosphopantetheinyl transferase N-terminal" evidence="5">
    <location>
        <begin position="47"/>
        <end position="126"/>
    </location>
</feature>
<keyword evidence="2 6" id="KW-0808">Transferase</keyword>
<keyword evidence="7" id="KW-1185">Reference proteome</keyword>
<dbReference type="InterPro" id="IPR037143">
    <property type="entry name" value="4-PPantetheinyl_Trfase_dom_sf"/>
</dbReference>
<comment type="similarity">
    <text evidence="1">Belongs to the P-Pant transferase superfamily. Gsp/Sfp/HetI/AcpT family.</text>
</comment>
<evidence type="ECO:0000259" key="4">
    <source>
        <dbReference type="Pfam" id="PF01648"/>
    </source>
</evidence>
<gene>
    <name evidence="6" type="ORF">M2283_007494</name>
</gene>
<dbReference type="InterPro" id="IPR055066">
    <property type="entry name" value="AASDHPPT_N"/>
</dbReference>
<reference evidence="6 7" key="1">
    <citation type="submission" date="2023-04" db="EMBL/GenBank/DDBJ databases">
        <title>Forest soil microbial communities from Buena Vista Peninsula, Colon Province, Panama.</title>
        <authorList>
            <person name="Bouskill N."/>
        </authorList>
    </citation>
    <scope>NUCLEOTIDE SEQUENCE [LARGE SCALE GENOMIC DNA]</scope>
    <source>
        <strain evidence="6 7">GGS1</strain>
    </source>
</reference>
<feature type="compositionally biased region" description="Low complexity" evidence="3">
    <location>
        <begin position="256"/>
        <end position="266"/>
    </location>
</feature>
<evidence type="ECO:0000313" key="7">
    <source>
        <dbReference type="Proteomes" id="UP001160499"/>
    </source>
</evidence>
<dbReference type="SUPFAM" id="SSF56214">
    <property type="entry name" value="4'-phosphopantetheinyl transferase"/>
    <property type="match status" value="2"/>
</dbReference>
<evidence type="ECO:0000256" key="1">
    <source>
        <dbReference type="ARBA" id="ARBA00010990"/>
    </source>
</evidence>
<dbReference type="Pfam" id="PF22624">
    <property type="entry name" value="AASDHPPT_N"/>
    <property type="match status" value="1"/>
</dbReference>
<proteinExistence type="inferred from homology"/>
<dbReference type="Gene3D" id="3.90.470.20">
    <property type="entry name" value="4'-phosphopantetheinyl transferase domain"/>
    <property type="match status" value="2"/>
</dbReference>
<dbReference type="Proteomes" id="UP001160499">
    <property type="component" value="Unassembled WGS sequence"/>
</dbReference>
<dbReference type="InterPro" id="IPR008278">
    <property type="entry name" value="4-PPantetheinyl_Trfase_dom"/>
</dbReference>
<protein>
    <submittedName>
        <fullName evidence="6">4'-phosphopantetheinyl transferase</fullName>
        <ecNumber evidence="6">2.7.8.-</ecNumber>
    </submittedName>
</protein>
<dbReference type="InterPro" id="IPR050559">
    <property type="entry name" value="P-Pant_transferase_sf"/>
</dbReference>
<comment type="caution">
    <text evidence="6">The sequence shown here is derived from an EMBL/GenBank/DDBJ whole genome shotgun (WGS) entry which is preliminary data.</text>
</comment>
<feature type="region of interest" description="Disordered" evidence="3">
    <location>
        <begin position="1"/>
        <end position="23"/>
    </location>
</feature>
<dbReference type="EMBL" id="JARXVH010000015">
    <property type="protein sequence ID" value="MDH6220154.1"/>
    <property type="molecule type" value="Genomic_DNA"/>
</dbReference>
<evidence type="ECO:0000259" key="5">
    <source>
        <dbReference type="Pfam" id="PF22624"/>
    </source>
</evidence>
<dbReference type="PANTHER" id="PTHR12215:SF10">
    <property type="entry name" value="L-AMINOADIPATE-SEMIALDEHYDE DEHYDROGENASE-PHOSPHOPANTETHEINYL TRANSFERASE"/>
    <property type="match status" value="1"/>
</dbReference>
<evidence type="ECO:0000313" key="6">
    <source>
        <dbReference type="EMBL" id="MDH6220154.1"/>
    </source>
</evidence>
<name>A0ABT6LXI8_9ACTN</name>
<dbReference type="RefSeq" id="WP_280880919.1">
    <property type="nucleotide sequence ID" value="NZ_JARXVH010000015.1"/>
</dbReference>
<dbReference type="Pfam" id="PF01648">
    <property type="entry name" value="ACPS"/>
    <property type="match status" value="1"/>
</dbReference>
<accession>A0ABT6LXI8</accession>
<evidence type="ECO:0000256" key="3">
    <source>
        <dbReference type="SAM" id="MobiDB-lite"/>
    </source>
</evidence>
<dbReference type="PANTHER" id="PTHR12215">
    <property type="entry name" value="PHOSPHOPANTETHEINE TRANSFERASE"/>
    <property type="match status" value="1"/>
</dbReference>
<dbReference type="GO" id="GO:0016740">
    <property type="term" value="F:transferase activity"/>
    <property type="evidence" value="ECO:0007669"/>
    <property type="project" value="UniProtKB-KW"/>
</dbReference>